<organism evidence="2 3">
    <name type="scientific">Gracilariopsis chorda</name>
    <dbReference type="NCBI Taxonomy" id="448386"/>
    <lineage>
        <taxon>Eukaryota</taxon>
        <taxon>Rhodophyta</taxon>
        <taxon>Florideophyceae</taxon>
        <taxon>Rhodymeniophycidae</taxon>
        <taxon>Gracilariales</taxon>
        <taxon>Gracilariaceae</taxon>
        <taxon>Gracilariopsis</taxon>
    </lineage>
</organism>
<dbReference type="Proteomes" id="UP000247409">
    <property type="component" value="Unassembled WGS sequence"/>
</dbReference>
<evidence type="ECO:0000313" key="2">
    <source>
        <dbReference type="EMBL" id="PXF48458.1"/>
    </source>
</evidence>
<keyword evidence="3" id="KW-1185">Reference proteome</keyword>
<proteinExistence type="predicted"/>
<accession>A0A2V3J243</accession>
<sequence length="186" mass="20621">MAFVSSFSGAKPQSNRNSLPRLSSFRQMTATASLSRRSFLTTLTAIPILIPSLPQPALADRTAVGARRSFDRYHPRILSLIDTLKEIRTFVTRSDASGAAALITDKQFDIKGRRALSIYATGFSDNYVGQRSKDMLRCVDGFYKEMGLVADGTNMEEHYGKAVTLLNTYYEQARLPQKELSGLALD</sequence>
<dbReference type="AlphaFoldDB" id="A0A2V3J243"/>
<dbReference type="OrthoDB" id="10350078at2759"/>
<protein>
    <submittedName>
        <fullName evidence="2">Uncharacterized protein</fullName>
    </submittedName>
</protein>
<evidence type="ECO:0000313" key="3">
    <source>
        <dbReference type="Proteomes" id="UP000247409"/>
    </source>
</evidence>
<feature type="region of interest" description="Disordered" evidence="1">
    <location>
        <begin position="1"/>
        <end position="22"/>
    </location>
</feature>
<dbReference type="EMBL" id="NBIV01000013">
    <property type="protein sequence ID" value="PXF48458.1"/>
    <property type="molecule type" value="Genomic_DNA"/>
</dbReference>
<reference evidence="2 3" key="1">
    <citation type="journal article" date="2018" name="Mol. Biol. Evol.">
        <title>Analysis of the draft genome of the red seaweed Gracilariopsis chorda provides insights into genome size evolution in Rhodophyta.</title>
        <authorList>
            <person name="Lee J."/>
            <person name="Yang E.C."/>
            <person name="Graf L."/>
            <person name="Yang J.H."/>
            <person name="Qiu H."/>
            <person name="Zel Zion U."/>
            <person name="Chan C.X."/>
            <person name="Stephens T.G."/>
            <person name="Weber A.P.M."/>
            <person name="Boo G.H."/>
            <person name="Boo S.M."/>
            <person name="Kim K.M."/>
            <person name="Shin Y."/>
            <person name="Jung M."/>
            <person name="Lee S.J."/>
            <person name="Yim H.S."/>
            <person name="Lee J.H."/>
            <person name="Bhattacharya D."/>
            <person name="Yoon H.S."/>
        </authorList>
    </citation>
    <scope>NUCLEOTIDE SEQUENCE [LARGE SCALE GENOMIC DNA]</scope>
    <source>
        <strain evidence="2 3">SKKU-2015</strain>
        <tissue evidence="2">Whole body</tissue>
    </source>
</reference>
<gene>
    <name evidence="2" type="ORF">BWQ96_01627</name>
</gene>
<evidence type="ECO:0000256" key="1">
    <source>
        <dbReference type="SAM" id="MobiDB-lite"/>
    </source>
</evidence>
<comment type="caution">
    <text evidence="2">The sequence shown here is derived from an EMBL/GenBank/DDBJ whole genome shotgun (WGS) entry which is preliminary data.</text>
</comment>
<name>A0A2V3J243_9FLOR</name>